<proteinExistence type="predicted"/>
<name>A0AC35GX23_9BILA</name>
<dbReference type="Proteomes" id="UP000887580">
    <property type="component" value="Unplaced"/>
</dbReference>
<protein>
    <submittedName>
        <fullName evidence="2">Uncharacterized protein</fullName>
    </submittedName>
</protein>
<dbReference type="WBParaSite" id="PS1159_v2.g9650.t1">
    <property type="protein sequence ID" value="PS1159_v2.g9650.t1"/>
    <property type="gene ID" value="PS1159_v2.g9650"/>
</dbReference>
<organism evidence="1 2">
    <name type="scientific">Panagrolaimus sp. PS1159</name>
    <dbReference type="NCBI Taxonomy" id="55785"/>
    <lineage>
        <taxon>Eukaryota</taxon>
        <taxon>Metazoa</taxon>
        <taxon>Ecdysozoa</taxon>
        <taxon>Nematoda</taxon>
        <taxon>Chromadorea</taxon>
        <taxon>Rhabditida</taxon>
        <taxon>Tylenchina</taxon>
        <taxon>Panagrolaimomorpha</taxon>
        <taxon>Panagrolaimoidea</taxon>
        <taxon>Panagrolaimidae</taxon>
        <taxon>Panagrolaimus</taxon>
    </lineage>
</organism>
<evidence type="ECO:0000313" key="2">
    <source>
        <dbReference type="WBParaSite" id="PS1159_v2.g9650.t1"/>
    </source>
</evidence>
<accession>A0AC35GX23</accession>
<sequence length="133" mass="15687">MYDGIDAIFFCSAISEYDQRFEDDEEQSRLMDSLELLEQICNEPKFQNTPIFIFLNETDVLKEKLLTFPLENYFSDYTGTTDEEALEFLKNIVTKRCTEHPNNIYIEFICAVENETMAKILDKVFKKLLQLVK</sequence>
<reference evidence="2" key="1">
    <citation type="submission" date="2022-11" db="UniProtKB">
        <authorList>
            <consortium name="WormBaseParasite"/>
        </authorList>
    </citation>
    <scope>IDENTIFICATION</scope>
</reference>
<evidence type="ECO:0000313" key="1">
    <source>
        <dbReference type="Proteomes" id="UP000887580"/>
    </source>
</evidence>